<feature type="compositionally biased region" description="Basic residues" evidence="1">
    <location>
        <begin position="80"/>
        <end position="92"/>
    </location>
</feature>
<dbReference type="AlphaFoldDB" id="A0A814WPT9"/>
<feature type="compositionally biased region" description="Low complexity" evidence="1">
    <location>
        <begin position="52"/>
        <end position="64"/>
    </location>
</feature>
<sequence>MISKNKVNINISLKPKLSIKFNNSLSGVDILDKKIKGELSNDSGILIDQHQSSSSKNRSFSPSSDKIIINSNDQNLTTSQKHKQRKRNHQIRKQQERKQLIYEKELIHKNQSSLLFSQQQKQHHLLSKQNEQKLQDLLDEYSNETIPKEWKPLTIERSSELYQYAFDKYHQKNY</sequence>
<evidence type="ECO:0000256" key="1">
    <source>
        <dbReference type="SAM" id="MobiDB-lite"/>
    </source>
</evidence>
<protein>
    <submittedName>
        <fullName evidence="2">Uncharacterized protein</fullName>
    </submittedName>
</protein>
<evidence type="ECO:0000313" key="3">
    <source>
        <dbReference type="EMBL" id="CAF3940494.1"/>
    </source>
</evidence>
<dbReference type="EMBL" id="CAJOBE010004632">
    <property type="protein sequence ID" value="CAF3940494.1"/>
    <property type="molecule type" value="Genomic_DNA"/>
</dbReference>
<gene>
    <name evidence="3" type="ORF">FNK824_LOCUS22646</name>
    <name evidence="2" type="ORF">SEV965_LOCUS21454</name>
</gene>
<evidence type="ECO:0000313" key="2">
    <source>
        <dbReference type="EMBL" id="CAF1206880.1"/>
    </source>
</evidence>
<dbReference type="EMBL" id="CAJNOU010001456">
    <property type="protein sequence ID" value="CAF1206880.1"/>
    <property type="molecule type" value="Genomic_DNA"/>
</dbReference>
<dbReference type="Proteomes" id="UP000663874">
    <property type="component" value="Unassembled WGS sequence"/>
</dbReference>
<organism evidence="2 4">
    <name type="scientific">Rotaria sordida</name>
    <dbReference type="NCBI Taxonomy" id="392033"/>
    <lineage>
        <taxon>Eukaryota</taxon>
        <taxon>Metazoa</taxon>
        <taxon>Spiralia</taxon>
        <taxon>Gnathifera</taxon>
        <taxon>Rotifera</taxon>
        <taxon>Eurotatoria</taxon>
        <taxon>Bdelloidea</taxon>
        <taxon>Philodinida</taxon>
        <taxon>Philodinidae</taxon>
        <taxon>Rotaria</taxon>
    </lineage>
</organism>
<name>A0A814WPT9_9BILA</name>
<proteinExistence type="predicted"/>
<dbReference type="Proteomes" id="UP000663889">
    <property type="component" value="Unassembled WGS sequence"/>
</dbReference>
<comment type="caution">
    <text evidence="2">The sequence shown here is derived from an EMBL/GenBank/DDBJ whole genome shotgun (WGS) entry which is preliminary data.</text>
</comment>
<reference evidence="2" key="1">
    <citation type="submission" date="2021-02" db="EMBL/GenBank/DDBJ databases">
        <authorList>
            <person name="Nowell W R."/>
        </authorList>
    </citation>
    <scope>NUCLEOTIDE SEQUENCE</scope>
</reference>
<evidence type="ECO:0000313" key="4">
    <source>
        <dbReference type="Proteomes" id="UP000663889"/>
    </source>
</evidence>
<feature type="region of interest" description="Disordered" evidence="1">
    <location>
        <begin position="46"/>
        <end position="93"/>
    </location>
</feature>
<feature type="compositionally biased region" description="Polar residues" evidence="1">
    <location>
        <begin position="69"/>
        <end position="79"/>
    </location>
</feature>
<accession>A0A814WPT9</accession>